<dbReference type="Proteomes" id="UP000199322">
    <property type="component" value="Unassembled WGS sequence"/>
</dbReference>
<reference evidence="3 5" key="2">
    <citation type="submission" date="2019-04" db="EMBL/GenBank/DDBJ databases">
        <title>Draft genome sequence data and analysis of a Fermenting Bacterium, Geotoga petraea strain HO-Geo1, isolated from heavy-oil petroleum reservoir in Russia.</title>
        <authorList>
            <person name="Grouzdev D.S."/>
            <person name="Semenova E.M."/>
            <person name="Sokolova D.S."/>
            <person name="Tourova T.P."/>
            <person name="Poltaraus A.B."/>
            <person name="Nazina T.N."/>
        </authorList>
    </citation>
    <scope>NUCLEOTIDE SEQUENCE [LARGE SCALE GENOMIC DNA]</scope>
    <source>
        <strain evidence="3 5">HO-Geo1</strain>
    </source>
</reference>
<dbReference type="EMBL" id="SRME01000001">
    <property type="protein sequence ID" value="TGG89226.1"/>
    <property type="molecule type" value="Genomic_DNA"/>
</dbReference>
<dbReference type="EMBL" id="FMYV01000001">
    <property type="protein sequence ID" value="SDC06823.1"/>
    <property type="molecule type" value="Genomic_DNA"/>
</dbReference>
<proteinExistence type="predicted"/>
<dbReference type="Gene3D" id="3.30.300.130">
    <property type="entry name" value="Fe-S cluster assembly (FSCA)"/>
    <property type="match status" value="1"/>
</dbReference>
<dbReference type="Pfam" id="PF01883">
    <property type="entry name" value="FeS_assembly_P"/>
    <property type="match status" value="1"/>
</dbReference>
<dbReference type="RefSeq" id="WP_091402352.1">
    <property type="nucleotide sequence ID" value="NZ_FMYV01000001.1"/>
</dbReference>
<dbReference type="PANTHER" id="PTHR42831:SF1">
    <property type="entry name" value="FE-S PROTEIN MATURATION AUXILIARY FACTOR YITW"/>
    <property type="match status" value="1"/>
</dbReference>
<dbReference type="InterPro" id="IPR034904">
    <property type="entry name" value="FSCA_dom_sf"/>
</dbReference>
<feature type="domain" description="MIP18 family-like" evidence="1">
    <location>
        <begin position="6"/>
        <end position="78"/>
    </location>
</feature>
<dbReference type="OrthoDB" id="9805360at2"/>
<evidence type="ECO:0000313" key="4">
    <source>
        <dbReference type="Proteomes" id="UP000199322"/>
    </source>
</evidence>
<dbReference type="AlphaFoldDB" id="A0A1G6IK84"/>
<dbReference type="SUPFAM" id="SSF117916">
    <property type="entry name" value="Fe-S cluster assembly (FSCA) domain-like"/>
    <property type="match status" value="1"/>
</dbReference>
<gene>
    <name evidence="3" type="ORF">E4650_03295</name>
    <name evidence="2" type="ORF">SAMN04488588_0405</name>
</gene>
<name>A0A1G6IK84_9BACT</name>
<dbReference type="InterPro" id="IPR052339">
    <property type="entry name" value="Fe-S_Maturation_MIP18"/>
</dbReference>
<evidence type="ECO:0000313" key="5">
    <source>
        <dbReference type="Proteomes" id="UP000297288"/>
    </source>
</evidence>
<reference evidence="2 4" key="1">
    <citation type="submission" date="2016-10" db="EMBL/GenBank/DDBJ databases">
        <authorList>
            <person name="de Groot N.N."/>
        </authorList>
    </citation>
    <scope>NUCLEOTIDE SEQUENCE [LARGE SCALE GENOMIC DNA]</scope>
    <source>
        <strain evidence="2 4">WG14</strain>
    </source>
</reference>
<keyword evidence="4" id="KW-1185">Reference proteome</keyword>
<accession>A0A1G6IK84</accession>
<sequence>MPKVTEEQVMNALTNVYDMEIGFDVVSLGLIYNIDIDEKDNVHVDMTLTTPMCPLAGMIVEDAKSKIGEVEGTNEVDVELTFDPPWDPSKASEEVRRLLGI</sequence>
<dbReference type="InterPro" id="IPR002744">
    <property type="entry name" value="MIP18-like"/>
</dbReference>
<evidence type="ECO:0000313" key="3">
    <source>
        <dbReference type="EMBL" id="TGG89226.1"/>
    </source>
</evidence>
<organism evidence="2 4">
    <name type="scientific">Geotoga petraea</name>
    <dbReference type="NCBI Taxonomy" id="28234"/>
    <lineage>
        <taxon>Bacteria</taxon>
        <taxon>Thermotogati</taxon>
        <taxon>Thermotogota</taxon>
        <taxon>Thermotogae</taxon>
        <taxon>Petrotogales</taxon>
        <taxon>Petrotogaceae</taxon>
        <taxon>Geotoga</taxon>
    </lineage>
</organism>
<dbReference type="STRING" id="28234.SAMN04488588_0405"/>
<evidence type="ECO:0000313" key="2">
    <source>
        <dbReference type="EMBL" id="SDC06823.1"/>
    </source>
</evidence>
<dbReference type="Proteomes" id="UP000297288">
    <property type="component" value="Unassembled WGS sequence"/>
</dbReference>
<protein>
    <submittedName>
        <fullName evidence="3">Metal-sulfur cluster assembly factor</fullName>
    </submittedName>
    <submittedName>
        <fullName evidence="2">Metal-sulfur cluster biosynthetic enzyme</fullName>
    </submittedName>
</protein>
<evidence type="ECO:0000259" key="1">
    <source>
        <dbReference type="Pfam" id="PF01883"/>
    </source>
</evidence>
<dbReference type="PANTHER" id="PTHR42831">
    <property type="entry name" value="FE-S PROTEIN MATURATION AUXILIARY FACTOR YITW"/>
    <property type="match status" value="1"/>
</dbReference>